<sequence>MLELILLLVVALPIAWLISEFYDNRTTRITLGICAIAMSFGVAWIVGSLDRVQSNVYFSEATKDLIQNTIVELENDNVDNVLTQLRVLRDDFRPTYETRDDYDVLVDRYIHSISESPIEHSDGDPRWSHEMVDYLPPLADQVGNPADAPESASRGDSAVEDQPRRPGDR</sequence>
<accession>A0A5C6AFJ8</accession>
<reference evidence="3 4" key="1">
    <citation type="submission" date="2019-02" db="EMBL/GenBank/DDBJ databases">
        <title>Deep-cultivation of Planctomycetes and their phenomic and genomic characterization uncovers novel biology.</title>
        <authorList>
            <person name="Wiegand S."/>
            <person name="Jogler M."/>
            <person name="Boedeker C."/>
            <person name="Pinto D."/>
            <person name="Vollmers J."/>
            <person name="Rivas-Marin E."/>
            <person name="Kohn T."/>
            <person name="Peeters S.H."/>
            <person name="Heuer A."/>
            <person name="Rast P."/>
            <person name="Oberbeckmann S."/>
            <person name="Bunk B."/>
            <person name="Jeske O."/>
            <person name="Meyerdierks A."/>
            <person name="Storesund J.E."/>
            <person name="Kallscheuer N."/>
            <person name="Luecker S."/>
            <person name="Lage O.M."/>
            <person name="Pohl T."/>
            <person name="Merkel B.J."/>
            <person name="Hornburger P."/>
            <person name="Mueller R.-W."/>
            <person name="Bruemmer F."/>
            <person name="Labrenz M."/>
            <person name="Spormann A.M."/>
            <person name="Op Den Camp H."/>
            <person name="Overmann J."/>
            <person name="Amann R."/>
            <person name="Jetten M.S.M."/>
            <person name="Mascher T."/>
            <person name="Medema M.H."/>
            <person name="Devos D.P."/>
            <person name="Kaster A.-K."/>
            <person name="Ovreas L."/>
            <person name="Rohde M."/>
            <person name="Galperin M.Y."/>
            <person name="Jogler C."/>
        </authorList>
    </citation>
    <scope>NUCLEOTIDE SEQUENCE [LARGE SCALE GENOMIC DNA]</scope>
    <source>
        <strain evidence="3 4">Pla52n</strain>
    </source>
</reference>
<dbReference type="Proteomes" id="UP000320176">
    <property type="component" value="Unassembled WGS sequence"/>
</dbReference>
<dbReference type="RefSeq" id="WP_231742229.1">
    <property type="nucleotide sequence ID" value="NZ_CP151726.1"/>
</dbReference>
<feature type="transmembrane region" description="Helical" evidence="2">
    <location>
        <begin position="27"/>
        <end position="46"/>
    </location>
</feature>
<evidence type="ECO:0000256" key="2">
    <source>
        <dbReference type="SAM" id="Phobius"/>
    </source>
</evidence>
<dbReference type="AlphaFoldDB" id="A0A5C6AFJ8"/>
<keyword evidence="4" id="KW-1185">Reference proteome</keyword>
<keyword evidence="2" id="KW-0812">Transmembrane</keyword>
<evidence type="ECO:0000313" key="3">
    <source>
        <dbReference type="EMBL" id="TWT98206.1"/>
    </source>
</evidence>
<proteinExistence type="predicted"/>
<gene>
    <name evidence="3" type="ORF">Pla52n_47160</name>
</gene>
<keyword evidence="2" id="KW-0472">Membrane</keyword>
<organism evidence="3 4">
    <name type="scientific">Stieleria varia</name>
    <dbReference type="NCBI Taxonomy" id="2528005"/>
    <lineage>
        <taxon>Bacteria</taxon>
        <taxon>Pseudomonadati</taxon>
        <taxon>Planctomycetota</taxon>
        <taxon>Planctomycetia</taxon>
        <taxon>Pirellulales</taxon>
        <taxon>Pirellulaceae</taxon>
        <taxon>Stieleria</taxon>
    </lineage>
</organism>
<keyword evidence="2" id="KW-1133">Transmembrane helix</keyword>
<protein>
    <submittedName>
        <fullName evidence="3">Uncharacterized protein</fullName>
    </submittedName>
</protein>
<dbReference type="EMBL" id="SJPN01000006">
    <property type="protein sequence ID" value="TWT98206.1"/>
    <property type="molecule type" value="Genomic_DNA"/>
</dbReference>
<name>A0A5C6AFJ8_9BACT</name>
<evidence type="ECO:0000256" key="1">
    <source>
        <dbReference type="SAM" id="MobiDB-lite"/>
    </source>
</evidence>
<comment type="caution">
    <text evidence="3">The sequence shown here is derived from an EMBL/GenBank/DDBJ whole genome shotgun (WGS) entry which is preliminary data.</text>
</comment>
<evidence type="ECO:0000313" key="4">
    <source>
        <dbReference type="Proteomes" id="UP000320176"/>
    </source>
</evidence>
<feature type="region of interest" description="Disordered" evidence="1">
    <location>
        <begin position="136"/>
        <end position="169"/>
    </location>
</feature>